<protein>
    <recommendedName>
        <fullName evidence="3">UDENN domain-containing protein</fullName>
    </recommendedName>
</protein>
<dbReference type="EMBL" id="OU895880">
    <property type="protein sequence ID" value="CAG9811811.1"/>
    <property type="molecule type" value="Genomic_DNA"/>
</dbReference>
<evidence type="ECO:0000256" key="2">
    <source>
        <dbReference type="ARBA" id="ARBA00023329"/>
    </source>
</evidence>
<dbReference type="Gene3D" id="3.30.450.200">
    <property type="match status" value="1"/>
</dbReference>
<dbReference type="GO" id="GO:0030136">
    <property type="term" value="C:clathrin-coated vesicle"/>
    <property type="evidence" value="ECO:0007669"/>
    <property type="project" value="UniProtKB-SubCell"/>
</dbReference>
<dbReference type="PROSITE" id="PS50211">
    <property type="entry name" value="DENN"/>
    <property type="match status" value="1"/>
</dbReference>
<organism evidence="4 5">
    <name type="scientific">Chironomus riparius</name>
    <dbReference type="NCBI Taxonomy" id="315576"/>
    <lineage>
        <taxon>Eukaryota</taxon>
        <taxon>Metazoa</taxon>
        <taxon>Ecdysozoa</taxon>
        <taxon>Arthropoda</taxon>
        <taxon>Hexapoda</taxon>
        <taxon>Insecta</taxon>
        <taxon>Pterygota</taxon>
        <taxon>Neoptera</taxon>
        <taxon>Endopterygota</taxon>
        <taxon>Diptera</taxon>
        <taxon>Nematocera</taxon>
        <taxon>Chironomoidea</taxon>
        <taxon>Chironomidae</taxon>
        <taxon>Chironominae</taxon>
        <taxon>Chironomus</taxon>
    </lineage>
</organism>
<feature type="domain" description="UDENN" evidence="3">
    <location>
        <begin position="7"/>
        <end position="386"/>
    </location>
</feature>
<dbReference type="GO" id="GO:0005829">
    <property type="term" value="C:cytosol"/>
    <property type="evidence" value="ECO:0007669"/>
    <property type="project" value="TreeGrafter"/>
</dbReference>
<dbReference type="GO" id="GO:0005085">
    <property type="term" value="F:guanyl-nucleotide exchange factor activity"/>
    <property type="evidence" value="ECO:0007669"/>
    <property type="project" value="InterPro"/>
</dbReference>
<dbReference type="InterPro" id="IPR037516">
    <property type="entry name" value="Tripartite_DENN"/>
</dbReference>
<dbReference type="Pfam" id="PF03456">
    <property type="entry name" value="uDENN"/>
    <property type="match status" value="1"/>
</dbReference>
<reference evidence="4" key="1">
    <citation type="submission" date="2022-01" db="EMBL/GenBank/DDBJ databases">
        <authorList>
            <person name="King R."/>
        </authorList>
    </citation>
    <scope>NUCLEOTIDE SEQUENCE</scope>
</reference>
<dbReference type="Gene3D" id="3.40.50.11500">
    <property type="match status" value="1"/>
</dbReference>
<dbReference type="Gene3D" id="6.10.140.1000">
    <property type="match status" value="1"/>
</dbReference>
<dbReference type="SMART" id="SM00801">
    <property type="entry name" value="dDENN"/>
    <property type="match status" value="1"/>
</dbReference>
<dbReference type="GO" id="GO:1901981">
    <property type="term" value="F:phosphatidylinositol phosphate binding"/>
    <property type="evidence" value="ECO:0007669"/>
    <property type="project" value="TreeGrafter"/>
</dbReference>
<accession>A0A9N9WZ58</accession>
<dbReference type="GO" id="GO:0032456">
    <property type="term" value="P:endocytic recycling"/>
    <property type="evidence" value="ECO:0007669"/>
    <property type="project" value="TreeGrafter"/>
</dbReference>
<dbReference type="PANTHER" id="PTHR13196:SF14">
    <property type="entry name" value="UDENN DOMAIN-CONTAINING PROTEIN"/>
    <property type="match status" value="1"/>
</dbReference>
<dbReference type="AlphaFoldDB" id="A0A9N9WZ58"/>
<dbReference type="FunFam" id="3.40.50.11500:FF:000004">
    <property type="entry name" value="DENN domain-containing protein 2C isoform X1"/>
    <property type="match status" value="1"/>
</dbReference>
<keyword evidence="2" id="KW-0968">Cytoplasmic vesicle</keyword>
<evidence type="ECO:0000259" key="3">
    <source>
        <dbReference type="PROSITE" id="PS50211"/>
    </source>
</evidence>
<gene>
    <name evidence="4" type="ORF">CHIRRI_LOCUS14618</name>
</gene>
<dbReference type="GO" id="GO:0006897">
    <property type="term" value="P:endocytosis"/>
    <property type="evidence" value="ECO:0007669"/>
    <property type="project" value="TreeGrafter"/>
</dbReference>
<dbReference type="InterPro" id="IPR005112">
    <property type="entry name" value="dDENN_dom"/>
</dbReference>
<dbReference type="OrthoDB" id="206724at2759"/>
<dbReference type="SMART" id="SM00799">
    <property type="entry name" value="DENN"/>
    <property type="match status" value="1"/>
</dbReference>
<dbReference type="Proteomes" id="UP001153620">
    <property type="component" value="Chromosome 4"/>
</dbReference>
<keyword evidence="5" id="KW-1185">Reference proteome</keyword>
<dbReference type="Pfam" id="PF02141">
    <property type="entry name" value="DENN"/>
    <property type="match status" value="1"/>
</dbReference>
<proteinExistence type="predicted"/>
<dbReference type="InterPro" id="IPR040032">
    <property type="entry name" value="DENND1A/B/C"/>
</dbReference>
<dbReference type="InterPro" id="IPR043153">
    <property type="entry name" value="DENN_C"/>
</dbReference>
<sequence length="591" mass="68009">MNNLHKILELYCELQLDLSFNEPRITKIYPQNYGDDEVLKILGEFVFPCFRTNSPTKTEKTTNSPTSFSFVLTNINKQYKYGFCRQDVTSGNVTNAIVILTLHPWHDIFLKFLNVLSTLRKKVTDRQFDSYLNYINRKSLPDEHKMINFIFSDGNGIILQEFCFKRPLSIALPSIPENHNLNLFYNYIEPKTMIEIFAALLTERRIIFLSNNYDKLSSCVQASCSLLYPMYWQHIFIPLLPFKLKDYLLAPMPYCIGCPTSVFNLVRKEEIGDVVLINCDTNVITSPFNDISDLPQDILSFLKKNLTGSSCDLRGDRIPRVFLSALVQIIGGYRDAIKYTEKGLKFSNETFIESQLPLYKTFVQKIVELQVFQQFIEERLMLMQSNSETTDIFEIEVELHEAKMGKKMNQYKEFIKNIKGKANPAVKNAVKSVKDTCKEFKQKMRENSSREKDKFRPEKTYIRRLEPIESLQIYETKFSSTFMESPSTSSGSSSSDMNILQELEAQGILNSSSLTSSSKDSETVKECNLIDLSSDGSCDNIAKFNQLALNNDKTMNNSKTIEKDPFGSSELLSDVMSELYKANKNNWTTFE</sequence>
<comment type="subcellular location">
    <subcellularLocation>
        <location evidence="1">Cytoplasmic vesicle</location>
        <location evidence="1">Clathrin-coated vesicle</location>
    </subcellularLocation>
</comment>
<dbReference type="SMART" id="SM00800">
    <property type="entry name" value="uDENN"/>
    <property type="match status" value="1"/>
</dbReference>
<dbReference type="PANTHER" id="PTHR13196">
    <property type="entry name" value="DENN DOMAIN-CONTAINING"/>
    <property type="match status" value="1"/>
</dbReference>
<dbReference type="Pfam" id="PF03455">
    <property type="entry name" value="dDENN"/>
    <property type="match status" value="1"/>
</dbReference>
<evidence type="ECO:0000313" key="5">
    <source>
        <dbReference type="Proteomes" id="UP001153620"/>
    </source>
</evidence>
<reference evidence="4" key="2">
    <citation type="submission" date="2022-10" db="EMBL/GenBank/DDBJ databases">
        <authorList>
            <consortium name="ENA_rothamsted_submissions"/>
            <consortium name="culmorum"/>
            <person name="King R."/>
        </authorList>
    </citation>
    <scope>NUCLEOTIDE SEQUENCE</scope>
</reference>
<name>A0A9N9WZ58_9DIPT</name>
<dbReference type="InterPro" id="IPR005113">
    <property type="entry name" value="uDENN_dom"/>
</dbReference>
<evidence type="ECO:0000313" key="4">
    <source>
        <dbReference type="EMBL" id="CAG9811811.1"/>
    </source>
</evidence>
<evidence type="ECO:0000256" key="1">
    <source>
        <dbReference type="ARBA" id="ARBA00004132"/>
    </source>
</evidence>
<dbReference type="InterPro" id="IPR001194">
    <property type="entry name" value="cDENN_dom"/>
</dbReference>